<dbReference type="InterPro" id="IPR036852">
    <property type="entry name" value="Peptidase_S8/S53_dom_sf"/>
</dbReference>
<dbReference type="PROSITE" id="PS00138">
    <property type="entry name" value="SUBTILASE_SER"/>
    <property type="match status" value="1"/>
</dbReference>
<dbReference type="InterPro" id="IPR000209">
    <property type="entry name" value="Peptidase_S8/S53_dom"/>
</dbReference>
<evidence type="ECO:0000256" key="4">
    <source>
        <dbReference type="ARBA" id="ARBA00022825"/>
    </source>
</evidence>
<organism evidence="8 9">
    <name type="scientific">Rhizosphaericola mali</name>
    <dbReference type="NCBI Taxonomy" id="2545455"/>
    <lineage>
        <taxon>Bacteria</taxon>
        <taxon>Pseudomonadati</taxon>
        <taxon>Bacteroidota</taxon>
        <taxon>Chitinophagia</taxon>
        <taxon>Chitinophagales</taxon>
        <taxon>Chitinophagaceae</taxon>
        <taxon>Rhizosphaericola</taxon>
    </lineage>
</organism>
<dbReference type="EMBL" id="CP044016">
    <property type="protein sequence ID" value="QES90094.1"/>
    <property type="molecule type" value="Genomic_DNA"/>
</dbReference>
<feature type="active site" description="Charge relay system" evidence="5">
    <location>
        <position position="473"/>
    </location>
</feature>
<dbReference type="InterPro" id="IPR050131">
    <property type="entry name" value="Peptidase_S8_subtilisin-like"/>
</dbReference>
<dbReference type="OrthoDB" id="9798386at2"/>
<gene>
    <name evidence="8" type="ORF">E0W69_016030</name>
</gene>
<dbReference type="KEGG" id="arac:E0W69_016030"/>
<feature type="active site" description="Charge relay system" evidence="5">
    <location>
        <position position="68"/>
    </location>
</feature>
<dbReference type="Pfam" id="PF00082">
    <property type="entry name" value="Peptidase_S8"/>
    <property type="match status" value="1"/>
</dbReference>
<keyword evidence="6" id="KW-0732">Signal</keyword>
<accession>A0A5P2G2Q7</accession>
<dbReference type="InterPro" id="IPR022398">
    <property type="entry name" value="Peptidase_S8_His-AS"/>
</dbReference>
<evidence type="ECO:0000259" key="7">
    <source>
        <dbReference type="Pfam" id="PF00082"/>
    </source>
</evidence>
<evidence type="ECO:0000256" key="2">
    <source>
        <dbReference type="ARBA" id="ARBA00022670"/>
    </source>
</evidence>
<keyword evidence="2 5" id="KW-0645">Protease</keyword>
<dbReference type="Proteomes" id="UP000292424">
    <property type="component" value="Chromosome"/>
</dbReference>
<evidence type="ECO:0000313" key="8">
    <source>
        <dbReference type="EMBL" id="QES90094.1"/>
    </source>
</evidence>
<dbReference type="InterPro" id="IPR023828">
    <property type="entry name" value="Peptidase_S8_Ser-AS"/>
</dbReference>
<sequence>MKFNYLSIAFASVLLSATANAQQKNTVLSKDWYQKDLAKDTFYGISLDQAYDFLKGKKSTSTIVAVIDGGIDTTHEDLKNIVWKNPKEIPSNGKDDDGNGYIDDIYGWNFLGNADGKNVNKEAEEKYRVYYKFKDKYSNPNIDTTKMSFWDKYDYKTWKRAQQEIEDPVKSSQDKQMANFLSMTYHALLKADTILVKSLRKNEYTIADLENYKATAGDQSNYAKMTMMQIVQVANFAPTTTNTEILKDLKSESEKYATADDARNNAPETYRANIVHDNYSDFKDNHYGNGDVHAQDPMHGSHVSGIIAAQRDNNIGMNGIADNVKILSVRAVPDGDEYDKDIALAIRYAVDNGAKVINMSFGKAYSPEKYWVDSAFEYAAQHDVLLIHAAGNESENIDSLPNYPNGDLLAYGGIQAPNLITVGASGDPRIGDTHLAANFSNYGKKTVDVFAPGERIYSTVPETNKYAYLDGTSMASPVVTGLAALIRSYFPKLSAEQVKYVIEHSVEIPKNDSTVLPGTSDQIVPFSSLSKSGGIVNAYNAVKLASTLKPEKRKK</sequence>
<feature type="signal peptide" evidence="6">
    <location>
        <begin position="1"/>
        <end position="21"/>
    </location>
</feature>
<keyword evidence="9" id="KW-1185">Reference proteome</keyword>
<evidence type="ECO:0000256" key="6">
    <source>
        <dbReference type="SAM" id="SignalP"/>
    </source>
</evidence>
<dbReference type="Gene3D" id="3.40.50.200">
    <property type="entry name" value="Peptidase S8/S53 domain"/>
    <property type="match status" value="2"/>
</dbReference>
<dbReference type="PROSITE" id="PS00137">
    <property type="entry name" value="SUBTILASE_HIS"/>
    <property type="match status" value="1"/>
</dbReference>
<feature type="chain" id="PRO_5024439279" evidence="6">
    <location>
        <begin position="22"/>
        <end position="555"/>
    </location>
</feature>
<dbReference type="SUPFAM" id="SSF52743">
    <property type="entry name" value="Subtilisin-like"/>
    <property type="match status" value="1"/>
</dbReference>
<dbReference type="PROSITE" id="PS51892">
    <property type="entry name" value="SUBTILASE"/>
    <property type="match status" value="1"/>
</dbReference>
<dbReference type="PRINTS" id="PR00723">
    <property type="entry name" value="SUBTILISIN"/>
</dbReference>
<reference evidence="8 9" key="1">
    <citation type="submission" date="2019-09" db="EMBL/GenBank/DDBJ databases">
        <title>Complete genome sequence of Arachidicoccus sp. B3-10 isolated from apple orchard soil.</title>
        <authorList>
            <person name="Kim H.S."/>
            <person name="Han K.-I."/>
            <person name="Suh M.K."/>
            <person name="Lee K.C."/>
            <person name="Eom M.K."/>
            <person name="Kim J.-S."/>
            <person name="Kang S.W."/>
            <person name="Sin Y."/>
            <person name="Lee J.-S."/>
        </authorList>
    </citation>
    <scope>NUCLEOTIDE SEQUENCE [LARGE SCALE GENOMIC DNA]</scope>
    <source>
        <strain evidence="8 9">B3-10</strain>
    </source>
</reference>
<dbReference type="GO" id="GO:0006508">
    <property type="term" value="P:proteolysis"/>
    <property type="evidence" value="ECO:0007669"/>
    <property type="project" value="UniProtKB-KW"/>
</dbReference>
<feature type="domain" description="Peptidase S8/S53" evidence="7">
    <location>
        <begin position="61"/>
        <end position="506"/>
    </location>
</feature>
<name>A0A5P2G2Q7_9BACT</name>
<keyword evidence="3 5" id="KW-0378">Hydrolase</keyword>
<proteinExistence type="inferred from homology"/>
<dbReference type="PANTHER" id="PTHR43806:SF11">
    <property type="entry name" value="CEREVISIN-RELATED"/>
    <property type="match status" value="1"/>
</dbReference>
<dbReference type="GO" id="GO:0004252">
    <property type="term" value="F:serine-type endopeptidase activity"/>
    <property type="evidence" value="ECO:0007669"/>
    <property type="project" value="UniProtKB-UniRule"/>
</dbReference>
<protein>
    <submittedName>
        <fullName evidence="8">S8 family serine peptidase</fullName>
    </submittedName>
</protein>
<dbReference type="AlphaFoldDB" id="A0A5P2G2Q7"/>
<dbReference type="PANTHER" id="PTHR43806">
    <property type="entry name" value="PEPTIDASE S8"/>
    <property type="match status" value="1"/>
</dbReference>
<dbReference type="InterPro" id="IPR015500">
    <property type="entry name" value="Peptidase_S8_subtilisin-rel"/>
</dbReference>
<comment type="similarity">
    <text evidence="1 5">Belongs to the peptidase S8 family.</text>
</comment>
<evidence type="ECO:0000256" key="1">
    <source>
        <dbReference type="ARBA" id="ARBA00011073"/>
    </source>
</evidence>
<evidence type="ECO:0000256" key="5">
    <source>
        <dbReference type="PROSITE-ProRule" id="PRU01240"/>
    </source>
</evidence>
<feature type="active site" description="Charge relay system" evidence="5">
    <location>
        <position position="299"/>
    </location>
</feature>
<keyword evidence="4 5" id="KW-0720">Serine protease</keyword>
<evidence type="ECO:0000313" key="9">
    <source>
        <dbReference type="Proteomes" id="UP000292424"/>
    </source>
</evidence>
<dbReference type="RefSeq" id="WP_131331050.1">
    <property type="nucleotide sequence ID" value="NZ_CP044016.1"/>
</dbReference>
<evidence type="ECO:0000256" key="3">
    <source>
        <dbReference type="ARBA" id="ARBA00022801"/>
    </source>
</evidence>